<dbReference type="Proteomes" id="UP001154282">
    <property type="component" value="Unassembled WGS sequence"/>
</dbReference>
<dbReference type="InterPro" id="IPR054059">
    <property type="entry name" value="MORF/ORRM1/DAG-like_MORF"/>
</dbReference>
<dbReference type="GO" id="GO:0005739">
    <property type="term" value="C:mitochondrion"/>
    <property type="evidence" value="ECO:0007669"/>
    <property type="project" value="TreeGrafter"/>
</dbReference>
<dbReference type="GO" id="GO:0006397">
    <property type="term" value="P:mRNA processing"/>
    <property type="evidence" value="ECO:0007669"/>
    <property type="project" value="UniProtKB-KW"/>
</dbReference>
<sequence length="233" mass="26352">MAAASISKLRSILLRSVKSAAAFNSAVVSARSFSSSSVPRALFRPLAAAHFTNPSFPASSRCYATETKTSSPGDLSPNWWNRLPIGFDSEHWLVVMEEPEGNPRKNTIINDYIKTLAQVVGSEEEARMKIYSVSTKQNFAFGALVSEELSNKLRELPRVRWVLPGSYLDLRNKEYGGETFTNVRQKRHRQQEEEAEEEDWDLKSGSKTGTTYKWGGLFLDWQWEVRVRPVSTN</sequence>
<dbReference type="InterPro" id="IPR039206">
    <property type="entry name" value="MORF/ORRM1/DAG-like"/>
</dbReference>
<evidence type="ECO:0000256" key="1">
    <source>
        <dbReference type="ARBA" id="ARBA00022664"/>
    </source>
</evidence>
<accession>A0AAV0LVR3</accession>
<proteinExistence type="predicted"/>
<comment type="caution">
    <text evidence="5">The sequence shown here is derived from an EMBL/GenBank/DDBJ whole genome shotgun (WGS) entry which is preliminary data.</text>
</comment>
<dbReference type="GO" id="GO:0016554">
    <property type="term" value="P:cytidine to uridine editing"/>
    <property type="evidence" value="ECO:0007669"/>
    <property type="project" value="InterPro"/>
</dbReference>
<evidence type="ECO:0000313" key="5">
    <source>
        <dbReference type="EMBL" id="CAI0438336.1"/>
    </source>
</evidence>
<dbReference type="PANTHER" id="PTHR31346:SF4">
    <property type="entry name" value="MULTIPLE ORGANELLAR RNA EDITING FACTOR 8, CHLOROPLASTIC_MITOCHONDRIAL"/>
    <property type="match status" value="1"/>
</dbReference>
<feature type="region of interest" description="Disordered" evidence="3">
    <location>
        <begin position="182"/>
        <end position="202"/>
    </location>
</feature>
<evidence type="ECO:0000313" key="6">
    <source>
        <dbReference type="Proteomes" id="UP001154282"/>
    </source>
</evidence>
<organism evidence="5 6">
    <name type="scientific">Linum tenue</name>
    <dbReference type="NCBI Taxonomy" id="586396"/>
    <lineage>
        <taxon>Eukaryota</taxon>
        <taxon>Viridiplantae</taxon>
        <taxon>Streptophyta</taxon>
        <taxon>Embryophyta</taxon>
        <taxon>Tracheophyta</taxon>
        <taxon>Spermatophyta</taxon>
        <taxon>Magnoliopsida</taxon>
        <taxon>eudicotyledons</taxon>
        <taxon>Gunneridae</taxon>
        <taxon>Pentapetalae</taxon>
        <taxon>rosids</taxon>
        <taxon>fabids</taxon>
        <taxon>Malpighiales</taxon>
        <taxon>Linaceae</taxon>
        <taxon>Linum</taxon>
    </lineage>
</organism>
<feature type="domain" description="MORF/ORRM1/DAG-like MORF" evidence="4">
    <location>
        <begin position="90"/>
        <end position="180"/>
    </location>
</feature>
<name>A0AAV0LVR3_9ROSI</name>
<evidence type="ECO:0000256" key="3">
    <source>
        <dbReference type="SAM" id="MobiDB-lite"/>
    </source>
</evidence>
<dbReference type="GO" id="GO:0080156">
    <property type="term" value="P:mitochondrial mRNA modification"/>
    <property type="evidence" value="ECO:0007669"/>
    <property type="project" value="TreeGrafter"/>
</dbReference>
<gene>
    <name evidence="5" type="ORF">LITE_LOCUS25775</name>
</gene>
<evidence type="ECO:0000256" key="2">
    <source>
        <dbReference type="ARBA" id="ARBA00022946"/>
    </source>
</evidence>
<keyword evidence="1" id="KW-0507">mRNA processing</keyword>
<reference evidence="5" key="1">
    <citation type="submission" date="2022-08" db="EMBL/GenBank/DDBJ databases">
        <authorList>
            <person name="Gutierrez-Valencia J."/>
        </authorList>
    </citation>
    <scope>NUCLEOTIDE SEQUENCE</scope>
</reference>
<dbReference type="PANTHER" id="PTHR31346">
    <property type="entry name" value="MULTIPLE ORGANELLAR RNA EDITING FACTOR 2, CHLOROPLASTIC-RELATED-RELATED"/>
    <property type="match status" value="1"/>
</dbReference>
<dbReference type="EMBL" id="CAMGYJ010000006">
    <property type="protein sequence ID" value="CAI0438336.1"/>
    <property type="molecule type" value="Genomic_DNA"/>
</dbReference>
<protein>
    <recommendedName>
        <fullName evidence="4">MORF/ORRM1/DAG-like MORF domain-containing protein</fullName>
    </recommendedName>
</protein>
<keyword evidence="6" id="KW-1185">Reference proteome</keyword>
<dbReference type="Pfam" id="PF21864">
    <property type="entry name" value="MORF_dom"/>
    <property type="match status" value="1"/>
</dbReference>
<keyword evidence="2" id="KW-0809">Transit peptide</keyword>
<dbReference type="AlphaFoldDB" id="A0AAV0LVR3"/>
<evidence type="ECO:0000259" key="4">
    <source>
        <dbReference type="Pfam" id="PF21864"/>
    </source>
</evidence>